<name>A0A6J4VQ81_9BACT</name>
<feature type="region of interest" description="Disordered" evidence="1">
    <location>
        <begin position="1"/>
        <end position="21"/>
    </location>
</feature>
<evidence type="ECO:0000313" key="2">
    <source>
        <dbReference type="EMBL" id="CAA9584619.1"/>
    </source>
</evidence>
<organism evidence="2">
    <name type="scientific">uncultured Thermomicrobiales bacterium</name>
    <dbReference type="NCBI Taxonomy" id="1645740"/>
    <lineage>
        <taxon>Bacteria</taxon>
        <taxon>Pseudomonadati</taxon>
        <taxon>Thermomicrobiota</taxon>
        <taxon>Thermomicrobia</taxon>
        <taxon>Thermomicrobiales</taxon>
        <taxon>environmental samples</taxon>
    </lineage>
</organism>
<sequence length="21" mass="2382">MVGKREQSEGAYGWDSRDPRG</sequence>
<protein>
    <submittedName>
        <fullName evidence="2">Uncharacterized protein</fullName>
    </submittedName>
</protein>
<gene>
    <name evidence="2" type="ORF">AVDCRST_MAG88-3768</name>
</gene>
<dbReference type="EMBL" id="CADCWM010000917">
    <property type="protein sequence ID" value="CAA9584619.1"/>
    <property type="molecule type" value="Genomic_DNA"/>
</dbReference>
<feature type="non-terminal residue" evidence="2">
    <location>
        <position position="21"/>
    </location>
</feature>
<evidence type="ECO:0000256" key="1">
    <source>
        <dbReference type="SAM" id="MobiDB-lite"/>
    </source>
</evidence>
<proteinExistence type="predicted"/>
<dbReference type="AlphaFoldDB" id="A0A6J4VQ81"/>
<accession>A0A6J4VQ81</accession>
<reference evidence="2" key="1">
    <citation type="submission" date="2020-02" db="EMBL/GenBank/DDBJ databases">
        <authorList>
            <person name="Meier V. D."/>
        </authorList>
    </citation>
    <scope>NUCLEOTIDE SEQUENCE</scope>
    <source>
        <strain evidence="2">AVDCRST_MAG88</strain>
    </source>
</reference>